<dbReference type="AlphaFoldDB" id="X0Y073"/>
<feature type="non-terminal residue" evidence="1">
    <location>
        <position position="1"/>
    </location>
</feature>
<comment type="caution">
    <text evidence="1">The sequence shown here is derived from an EMBL/GenBank/DDBJ whole genome shotgun (WGS) entry which is preliminary data.</text>
</comment>
<sequence length="92" mass="9523">VRHILTMWGGALSSTSLNVSGAPSACSDEEARAVLQAMPECGCGVTLVAAGVLPGPPPSTLVWLRGEEVRVLREGRIEASIVLDAVGREARA</sequence>
<name>X0Y073_9ZZZZ</name>
<reference evidence="1" key="1">
    <citation type="journal article" date="2014" name="Front. Microbiol.">
        <title>High frequency of phylogenetically diverse reductive dehalogenase-homologous genes in deep subseafloor sedimentary metagenomes.</title>
        <authorList>
            <person name="Kawai M."/>
            <person name="Futagami T."/>
            <person name="Toyoda A."/>
            <person name="Takaki Y."/>
            <person name="Nishi S."/>
            <person name="Hori S."/>
            <person name="Arai W."/>
            <person name="Tsubouchi T."/>
            <person name="Morono Y."/>
            <person name="Uchiyama I."/>
            <person name="Ito T."/>
            <person name="Fujiyama A."/>
            <person name="Inagaki F."/>
            <person name="Takami H."/>
        </authorList>
    </citation>
    <scope>NUCLEOTIDE SEQUENCE</scope>
    <source>
        <strain evidence="1">Expedition CK06-06</strain>
    </source>
</reference>
<dbReference type="SUPFAM" id="SSF55821">
    <property type="entry name" value="YrdC/RibB"/>
    <property type="match status" value="1"/>
</dbReference>
<evidence type="ECO:0000313" key="1">
    <source>
        <dbReference type="EMBL" id="GAG40797.1"/>
    </source>
</evidence>
<dbReference type="GO" id="GO:0003725">
    <property type="term" value="F:double-stranded RNA binding"/>
    <property type="evidence" value="ECO:0007669"/>
    <property type="project" value="InterPro"/>
</dbReference>
<evidence type="ECO:0008006" key="2">
    <source>
        <dbReference type="Google" id="ProtNLM"/>
    </source>
</evidence>
<dbReference type="Gene3D" id="3.90.870.10">
    <property type="entry name" value="DHBP synthase"/>
    <property type="match status" value="1"/>
</dbReference>
<accession>X0Y073</accession>
<proteinExistence type="predicted"/>
<organism evidence="1">
    <name type="scientific">marine sediment metagenome</name>
    <dbReference type="NCBI Taxonomy" id="412755"/>
    <lineage>
        <taxon>unclassified sequences</taxon>
        <taxon>metagenomes</taxon>
        <taxon>ecological metagenomes</taxon>
    </lineage>
</organism>
<gene>
    <name evidence="1" type="ORF">S01H1_62353</name>
</gene>
<dbReference type="InterPro" id="IPR017945">
    <property type="entry name" value="DHBP_synth_RibB-like_a/b_dom"/>
</dbReference>
<dbReference type="EMBL" id="BARS01040950">
    <property type="protein sequence ID" value="GAG40797.1"/>
    <property type="molecule type" value="Genomic_DNA"/>
</dbReference>
<protein>
    <recommendedName>
        <fullName evidence="2">YrdC-like domain-containing protein</fullName>
    </recommendedName>
</protein>